<keyword evidence="3" id="KW-0620">Polyamine biosynthesis</keyword>
<dbReference type="Gene3D" id="3.40.50.150">
    <property type="entry name" value="Vaccinia Virus protein VP39"/>
    <property type="match status" value="1"/>
</dbReference>
<proteinExistence type="inferred from homology"/>
<dbReference type="SUPFAM" id="SSF53335">
    <property type="entry name" value="S-adenosyl-L-methionine-dependent methyltransferases"/>
    <property type="match status" value="1"/>
</dbReference>
<dbReference type="InterPro" id="IPR030374">
    <property type="entry name" value="PABS"/>
</dbReference>
<dbReference type="InterPro" id="IPR029063">
    <property type="entry name" value="SAM-dependent_MTases_sf"/>
</dbReference>
<feature type="non-terminal residue" evidence="5">
    <location>
        <position position="1"/>
    </location>
</feature>
<comment type="similarity">
    <text evidence="1">Belongs to the spermidine/spermine synthase family.</text>
</comment>
<sequence>PRTKLYHTDAGQYLQNSNERYDVIIIDLPDPQEGGPASLLYTQDFYRLLRQRLNPNGVLTIQSEACAQGNTSIFTAINKTLSSVFQQVFPYKALIPSFATEWGFNMASLGPNPLELSSEQIDIRLTNRDCNNLRFYDGQTHQGLFTLPKNIRKALEQEPRVITDYNPIVPN</sequence>
<dbReference type="AlphaFoldDB" id="A0A382MTN1"/>
<accession>A0A382MTN1</accession>
<evidence type="ECO:0000256" key="3">
    <source>
        <dbReference type="ARBA" id="ARBA00023115"/>
    </source>
</evidence>
<organism evidence="5">
    <name type="scientific">marine metagenome</name>
    <dbReference type="NCBI Taxonomy" id="408172"/>
    <lineage>
        <taxon>unclassified sequences</taxon>
        <taxon>metagenomes</taxon>
        <taxon>ecological metagenomes</taxon>
    </lineage>
</organism>
<protein>
    <recommendedName>
        <fullName evidence="4">PABS domain-containing protein</fullName>
    </recommendedName>
</protein>
<dbReference type="Pfam" id="PF01564">
    <property type="entry name" value="Spermine_synth"/>
    <property type="match status" value="1"/>
</dbReference>
<dbReference type="GO" id="GO:0006596">
    <property type="term" value="P:polyamine biosynthetic process"/>
    <property type="evidence" value="ECO:0007669"/>
    <property type="project" value="UniProtKB-KW"/>
</dbReference>
<reference evidence="5" key="1">
    <citation type="submission" date="2018-05" db="EMBL/GenBank/DDBJ databases">
        <authorList>
            <person name="Lanie J.A."/>
            <person name="Ng W.-L."/>
            <person name="Kazmierczak K.M."/>
            <person name="Andrzejewski T.M."/>
            <person name="Davidsen T.M."/>
            <person name="Wayne K.J."/>
            <person name="Tettelin H."/>
            <person name="Glass J.I."/>
            <person name="Rusch D."/>
            <person name="Podicherti R."/>
            <person name="Tsui H.-C.T."/>
            <person name="Winkler M.E."/>
        </authorList>
    </citation>
    <scope>NUCLEOTIDE SEQUENCE</scope>
</reference>
<dbReference type="EMBL" id="UINC01094990">
    <property type="protein sequence ID" value="SVC50701.1"/>
    <property type="molecule type" value="Genomic_DNA"/>
</dbReference>
<gene>
    <name evidence="5" type="ORF">METZ01_LOCUS303555</name>
</gene>
<keyword evidence="2" id="KW-0808">Transferase</keyword>
<evidence type="ECO:0000256" key="1">
    <source>
        <dbReference type="ARBA" id="ARBA00007867"/>
    </source>
</evidence>
<name>A0A382MTN1_9ZZZZ</name>
<dbReference type="PANTHER" id="PTHR43317">
    <property type="entry name" value="THERMOSPERMINE SYNTHASE ACAULIS5"/>
    <property type="match status" value="1"/>
</dbReference>
<feature type="domain" description="PABS" evidence="4">
    <location>
        <begin position="1"/>
        <end position="109"/>
    </location>
</feature>
<dbReference type="GO" id="GO:0016740">
    <property type="term" value="F:transferase activity"/>
    <property type="evidence" value="ECO:0007669"/>
    <property type="project" value="UniProtKB-KW"/>
</dbReference>
<dbReference type="PROSITE" id="PS51006">
    <property type="entry name" value="PABS_2"/>
    <property type="match status" value="1"/>
</dbReference>
<dbReference type="PANTHER" id="PTHR43317:SF1">
    <property type="entry name" value="THERMOSPERMINE SYNTHASE ACAULIS5"/>
    <property type="match status" value="1"/>
</dbReference>
<evidence type="ECO:0000313" key="5">
    <source>
        <dbReference type="EMBL" id="SVC50701.1"/>
    </source>
</evidence>
<evidence type="ECO:0000259" key="4">
    <source>
        <dbReference type="PROSITE" id="PS51006"/>
    </source>
</evidence>
<evidence type="ECO:0000256" key="2">
    <source>
        <dbReference type="ARBA" id="ARBA00022679"/>
    </source>
</evidence>
<dbReference type="CDD" id="cd02440">
    <property type="entry name" value="AdoMet_MTases"/>
    <property type="match status" value="1"/>
</dbReference>